<dbReference type="Proteomes" id="UP000286947">
    <property type="component" value="Unassembled WGS sequence"/>
</dbReference>
<dbReference type="RefSeq" id="WP_126980381.1">
    <property type="nucleotide sequence ID" value="NZ_PQSP01000006.1"/>
</dbReference>
<dbReference type="PANTHER" id="PTHR43214">
    <property type="entry name" value="TWO-COMPONENT RESPONSE REGULATOR"/>
    <property type="match status" value="1"/>
</dbReference>
<dbReference type="SMART" id="SM00421">
    <property type="entry name" value="HTH_LUXR"/>
    <property type="match status" value="1"/>
</dbReference>
<keyword evidence="2" id="KW-0805">Transcription regulation</keyword>
<dbReference type="AlphaFoldDB" id="A0A433SBI4"/>
<evidence type="ECO:0000256" key="4">
    <source>
        <dbReference type="ARBA" id="ARBA00023163"/>
    </source>
</evidence>
<evidence type="ECO:0000313" key="9">
    <source>
        <dbReference type="Proteomes" id="UP000286947"/>
    </source>
</evidence>
<evidence type="ECO:0000256" key="5">
    <source>
        <dbReference type="PROSITE-ProRule" id="PRU00169"/>
    </source>
</evidence>
<dbReference type="InterPro" id="IPR058245">
    <property type="entry name" value="NreC/VraR/RcsB-like_REC"/>
</dbReference>
<evidence type="ECO:0000256" key="1">
    <source>
        <dbReference type="ARBA" id="ARBA00022553"/>
    </source>
</evidence>
<dbReference type="CDD" id="cd17535">
    <property type="entry name" value="REC_NarL-like"/>
    <property type="match status" value="1"/>
</dbReference>
<accession>A0A433SBI4</accession>
<dbReference type="GO" id="GO:0006355">
    <property type="term" value="P:regulation of DNA-templated transcription"/>
    <property type="evidence" value="ECO:0007669"/>
    <property type="project" value="InterPro"/>
</dbReference>
<dbReference type="SUPFAM" id="SSF52172">
    <property type="entry name" value="CheY-like"/>
    <property type="match status" value="1"/>
</dbReference>
<keyword evidence="9" id="KW-1185">Reference proteome</keyword>
<dbReference type="PROSITE" id="PS50043">
    <property type="entry name" value="HTH_LUXR_2"/>
    <property type="match status" value="1"/>
</dbReference>
<feature type="domain" description="Response regulatory" evidence="7">
    <location>
        <begin position="7"/>
        <end position="123"/>
    </location>
</feature>
<protein>
    <submittedName>
        <fullName evidence="8">Transcriptional regulatory protein DegU</fullName>
    </submittedName>
</protein>
<evidence type="ECO:0000259" key="7">
    <source>
        <dbReference type="PROSITE" id="PS50110"/>
    </source>
</evidence>
<reference evidence="8 9" key="1">
    <citation type="submission" date="2018-01" db="EMBL/GenBank/DDBJ databases">
        <title>Saezia sanguinis gen. nov., sp. nov., in the order Burkholderiales isolated from human blood.</title>
        <authorList>
            <person name="Medina-Pascual M.J."/>
            <person name="Valdezate S."/>
            <person name="Monzon S."/>
            <person name="Cuesta I."/>
            <person name="Carrasco G."/>
            <person name="Villalon P."/>
            <person name="Saez-Nieto J.A."/>
        </authorList>
    </citation>
    <scope>NUCLEOTIDE SEQUENCE [LARGE SCALE GENOMIC DNA]</scope>
    <source>
        <strain evidence="8 9">CNM695-12</strain>
    </source>
</reference>
<dbReference type="PRINTS" id="PR00038">
    <property type="entry name" value="HTHLUXR"/>
</dbReference>
<gene>
    <name evidence="8" type="primary">degU</name>
    <name evidence="8" type="ORF">CUZ56_02194</name>
</gene>
<evidence type="ECO:0000259" key="6">
    <source>
        <dbReference type="PROSITE" id="PS50043"/>
    </source>
</evidence>
<dbReference type="InterPro" id="IPR001789">
    <property type="entry name" value="Sig_transdc_resp-reg_receiver"/>
</dbReference>
<dbReference type="InterPro" id="IPR000792">
    <property type="entry name" value="Tscrpt_reg_LuxR_C"/>
</dbReference>
<organism evidence="8 9">
    <name type="scientific">Saezia sanguinis</name>
    <dbReference type="NCBI Taxonomy" id="1965230"/>
    <lineage>
        <taxon>Bacteria</taxon>
        <taxon>Pseudomonadati</taxon>
        <taxon>Pseudomonadota</taxon>
        <taxon>Betaproteobacteria</taxon>
        <taxon>Burkholderiales</taxon>
        <taxon>Saeziaceae</taxon>
        <taxon>Saezia</taxon>
    </lineage>
</organism>
<keyword evidence="1 5" id="KW-0597">Phosphoprotein</keyword>
<feature type="modified residue" description="4-aspartylphosphate" evidence="5">
    <location>
        <position position="58"/>
    </location>
</feature>
<name>A0A433SBI4_9BURK</name>
<dbReference type="PROSITE" id="PS00622">
    <property type="entry name" value="HTH_LUXR_1"/>
    <property type="match status" value="1"/>
</dbReference>
<proteinExistence type="predicted"/>
<dbReference type="InterPro" id="IPR016032">
    <property type="entry name" value="Sig_transdc_resp-reg_C-effctor"/>
</dbReference>
<dbReference type="EMBL" id="PQSP01000006">
    <property type="protein sequence ID" value="RUS66116.1"/>
    <property type="molecule type" value="Genomic_DNA"/>
</dbReference>
<dbReference type="InterPro" id="IPR039420">
    <property type="entry name" value="WalR-like"/>
</dbReference>
<evidence type="ECO:0000313" key="8">
    <source>
        <dbReference type="EMBL" id="RUS66116.1"/>
    </source>
</evidence>
<dbReference type="Gene3D" id="3.40.50.2300">
    <property type="match status" value="1"/>
</dbReference>
<dbReference type="Pfam" id="PF00072">
    <property type="entry name" value="Response_reg"/>
    <property type="match status" value="1"/>
</dbReference>
<evidence type="ECO:0000256" key="2">
    <source>
        <dbReference type="ARBA" id="ARBA00023015"/>
    </source>
</evidence>
<dbReference type="GO" id="GO:0000160">
    <property type="term" value="P:phosphorelay signal transduction system"/>
    <property type="evidence" value="ECO:0007669"/>
    <property type="project" value="InterPro"/>
</dbReference>
<sequence>MSQNKIRILLIDDHNLFRSGLKFLLTQQGDFEVVGEAADGLEGVKLAEQLQPDVVLLDLDMPVMHGREALPQLLSGRPDLTVLMLTVSEDAADLGDCMRMGAKGYLLKNINTNFLLDSIRKAVDGDSVLSPEMTTKLVAQLCSPQPSTQNKELESLTPREREMLVWLAKGASNKVIARELDLAESTVKVHVQNLLRKLDLHSRVQAAVYAVEHGLDKSSSS</sequence>
<comment type="caution">
    <text evidence="8">The sequence shown here is derived from an EMBL/GenBank/DDBJ whole genome shotgun (WGS) entry which is preliminary data.</text>
</comment>
<feature type="domain" description="HTH luxR-type" evidence="6">
    <location>
        <begin position="149"/>
        <end position="214"/>
    </location>
</feature>
<keyword evidence="3" id="KW-0238">DNA-binding</keyword>
<dbReference type="PROSITE" id="PS50110">
    <property type="entry name" value="RESPONSE_REGULATORY"/>
    <property type="match status" value="1"/>
</dbReference>
<dbReference type="SMART" id="SM00448">
    <property type="entry name" value="REC"/>
    <property type="match status" value="1"/>
</dbReference>
<dbReference type="SUPFAM" id="SSF46894">
    <property type="entry name" value="C-terminal effector domain of the bipartite response regulators"/>
    <property type="match status" value="1"/>
</dbReference>
<dbReference type="PANTHER" id="PTHR43214:SF41">
    <property type="entry name" value="NITRATE_NITRITE RESPONSE REGULATOR PROTEIN NARP"/>
    <property type="match status" value="1"/>
</dbReference>
<dbReference type="CDD" id="cd06170">
    <property type="entry name" value="LuxR_C_like"/>
    <property type="match status" value="1"/>
</dbReference>
<keyword evidence="4" id="KW-0804">Transcription</keyword>
<dbReference type="GO" id="GO:0003677">
    <property type="term" value="F:DNA binding"/>
    <property type="evidence" value="ECO:0007669"/>
    <property type="project" value="UniProtKB-KW"/>
</dbReference>
<evidence type="ECO:0000256" key="3">
    <source>
        <dbReference type="ARBA" id="ARBA00023125"/>
    </source>
</evidence>
<dbReference type="InterPro" id="IPR011006">
    <property type="entry name" value="CheY-like_superfamily"/>
</dbReference>
<dbReference type="OrthoDB" id="9816469at2"/>
<dbReference type="Pfam" id="PF00196">
    <property type="entry name" value="GerE"/>
    <property type="match status" value="1"/>
</dbReference>